<feature type="region of interest" description="Disordered" evidence="1">
    <location>
        <begin position="140"/>
        <end position="163"/>
    </location>
</feature>
<evidence type="ECO:0000256" key="1">
    <source>
        <dbReference type="SAM" id="MobiDB-lite"/>
    </source>
</evidence>
<accession>A0AAW0Z6R7</accession>
<feature type="compositionally biased region" description="Acidic residues" evidence="1">
    <location>
        <begin position="108"/>
        <end position="127"/>
    </location>
</feature>
<dbReference type="InterPro" id="IPR021264">
    <property type="entry name" value="AFUB_079030/YDR124W-like"/>
</dbReference>
<feature type="compositionally biased region" description="Polar residues" evidence="1">
    <location>
        <begin position="149"/>
        <end position="163"/>
    </location>
</feature>
<evidence type="ECO:0000313" key="4">
    <source>
        <dbReference type="Proteomes" id="UP001388673"/>
    </source>
</evidence>
<proteinExistence type="predicted"/>
<sequence>MPRIPVRTTPYHALPRCTRHYKSKRDLILRSLGKASFINGSQFVIAWISPKGETDIFASELLQEAVNGKGEGVLNKKALEQEAKRVKGEMVKRWDEIKRMEDKGEAPSIEEDGVDENGEEEDGEEMDADRTLVEENENMETPLKGTGPFSISQLKRPSPSHMMSTFSAATRSSTPAAGQGYPVNLAPNAILNFYLERFTNIQQQTCKLVVKAWIKVIEPKKQMKYPYNKGEEFKPEWWPAGVKHREPDHLPKEERKQLLACILRSPLVSVARLELSTAEATAYISPPKVALLREIYIVAKEEERMRLAGESDQNLVAYLPNPPVSPSAISPDGGPEKRSHAQFTVDNKENINMGMPNPYTSQPQKRHKHSGRPQTLAIPNQTGYDNAYTNSPSPFNYAPSHLSGHVWREAPPHALSPYPHSGSEVAWSDYSRSPNPEAANDQQQQQQQQQQPRAFHNNHLAPILNHAGAASPMDSPAFGHSATMQASASAGYYPRSAGSHSYMQQQQMDYLHQHQHQPQPEGFNYGSPYIADQTWDQGYSQAA</sequence>
<dbReference type="Pfam" id="PF11001">
    <property type="entry name" value="AFUB_07903_YDR124W_hel"/>
    <property type="match status" value="1"/>
</dbReference>
<reference evidence="3 4" key="1">
    <citation type="journal article" date="2024" name="bioRxiv">
        <title>Comparative genomics of Cryptococcus and Kwoniella reveals pathogenesis evolution and contrasting karyotype dynamics via intercentromeric recombination or chromosome fusion.</title>
        <authorList>
            <person name="Coelho M.A."/>
            <person name="David-Palma M."/>
            <person name="Shea T."/>
            <person name="Bowers K."/>
            <person name="McGinley-Smith S."/>
            <person name="Mohammad A.W."/>
            <person name="Gnirke A."/>
            <person name="Yurkov A.M."/>
            <person name="Nowrousian M."/>
            <person name="Sun S."/>
            <person name="Cuomo C.A."/>
            <person name="Heitman J."/>
        </authorList>
    </citation>
    <scope>NUCLEOTIDE SEQUENCE [LARGE SCALE GENOMIC DNA]</scope>
    <source>
        <strain evidence="3 4">CBS 13917</strain>
    </source>
</reference>
<feature type="region of interest" description="Disordered" evidence="1">
    <location>
        <begin position="418"/>
        <end position="453"/>
    </location>
</feature>
<gene>
    <name evidence="3" type="ORF">IAR55_000314</name>
</gene>
<feature type="region of interest" description="Disordered" evidence="1">
    <location>
        <begin position="101"/>
        <end position="128"/>
    </location>
</feature>
<feature type="domain" description="Subtelomeric hrmA-associated cluster protein AFUB-079030/YDR124W-like helical bundle" evidence="2">
    <location>
        <begin position="189"/>
        <end position="300"/>
    </location>
</feature>
<feature type="region of interest" description="Disordered" evidence="1">
    <location>
        <begin position="318"/>
        <end position="391"/>
    </location>
</feature>
<evidence type="ECO:0000313" key="3">
    <source>
        <dbReference type="EMBL" id="KAK8869746.1"/>
    </source>
</evidence>
<dbReference type="AlphaFoldDB" id="A0AAW0Z6R7"/>
<feature type="region of interest" description="Disordered" evidence="1">
    <location>
        <begin position="492"/>
        <end position="531"/>
    </location>
</feature>
<protein>
    <recommendedName>
        <fullName evidence="2">Subtelomeric hrmA-associated cluster protein AFUB-079030/YDR124W-like helical bundle domain-containing protein</fullName>
    </recommendedName>
</protein>
<dbReference type="InterPro" id="IPR047092">
    <property type="entry name" value="AFUB_07903/YDR124W-like_hel"/>
</dbReference>
<feature type="compositionally biased region" description="Low complexity" evidence="1">
    <location>
        <begin position="442"/>
        <end position="451"/>
    </location>
</feature>
<dbReference type="Proteomes" id="UP001388673">
    <property type="component" value="Unassembled WGS sequence"/>
</dbReference>
<evidence type="ECO:0000259" key="2">
    <source>
        <dbReference type="Pfam" id="PF11001"/>
    </source>
</evidence>
<dbReference type="KEGG" id="kne:92177574"/>
<dbReference type="PANTHER" id="PTHR36102">
    <property type="entry name" value="CHROMOSOME 10, WHOLE GENOME SHOTGUN SEQUENCE"/>
    <property type="match status" value="1"/>
</dbReference>
<dbReference type="GeneID" id="92177574"/>
<name>A0AAW0Z6R7_9TREE</name>
<organism evidence="3 4">
    <name type="scientific">Kwoniella newhampshirensis</name>
    <dbReference type="NCBI Taxonomy" id="1651941"/>
    <lineage>
        <taxon>Eukaryota</taxon>
        <taxon>Fungi</taxon>
        <taxon>Dikarya</taxon>
        <taxon>Basidiomycota</taxon>
        <taxon>Agaricomycotina</taxon>
        <taxon>Tremellomycetes</taxon>
        <taxon>Tremellales</taxon>
        <taxon>Cryptococcaceae</taxon>
        <taxon>Kwoniella</taxon>
    </lineage>
</organism>
<keyword evidence="4" id="KW-1185">Reference proteome</keyword>
<dbReference type="RefSeq" id="XP_066805992.1">
    <property type="nucleotide sequence ID" value="XM_066943450.1"/>
</dbReference>
<dbReference type="PANTHER" id="PTHR36102:SF1">
    <property type="entry name" value="YDR124W-LIKE HELICAL BUNDLE DOMAIN-CONTAINING PROTEIN"/>
    <property type="match status" value="1"/>
</dbReference>
<dbReference type="EMBL" id="JBCAWK010000001">
    <property type="protein sequence ID" value="KAK8869746.1"/>
    <property type="molecule type" value="Genomic_DNA"/>
</dbReference>
<comment type="caution">
    <text evidence="3">The sequence shown here is derived from an EMBL/GenBank/DDBJ whole genome shotgun (WGS) entry which is preliminary data.</text>
</comment>
<feature type="compositionally biased region" description="Polar residues" evidence="1">
    <location>
        <begin position="377"/>
        <end position="391"/>
    </location>
</feature>